<protein>
    <submittedName>
        <fullName evidence="2">Uncharacterized protein</fullName>
    </submittedName>
</protein>
<evidence type="ECO:0000256" key="1">
    <source>
        <dbReference type="SAM" id="MobiDB-lite"/>
    </source>
</evidence>
<dbReference type="RefSeq" id="WP_166664858.1">
    <property type="nucleotide sequence ID" value="NZ_SNYC01000004.1"/>
</dbReference>
<accession>A0A4R6SXT0</accession>
<dbReference type="AlphaFoldDB" id="A0A4R6SXT0"/>
<feature type="region of interest" description="Disordered" evidence="1">
    <location>
        <begin position="1"/>
        <end position="54"/>
    </location>
</feature>
<comment type="caution">
    <text evidence="2">The sequence shown here is derived from an EMBL/GenBank/DDBJ whole genome shotgun (WGS) entry which is preliminary data.</text>
</comment>
<organism evidence="2 3">
    <name type="scientific">Pedobacter metabolipauper</name>
    <dbReference type="NCBI Taxonomy" id="425513"/>
    <lineage>
        <taxon>Bacteria</taxon>
        <taxon>Pseudomonadati</taxon>
        <taxon>Bacteroidota</taxon>
        <taxon>Sphingobacteriia</taxon>
        <taxon>Sphingobacteriales</taxon>
        <taxon>Sphingobacteriaceae</taxon>
        <taxon>Pedobacter</taxon>
    </lineage>
</organism>
<feature type="compositionally biased region" description="Basic and acidic residues" evidence="1">
    <location>
        <begin position="36"/>
        <end position="45"/>
    </location>
</feature>
<dbReference type="Proteomes" id="UP000295620">
    <property type="component" value="Unassembled WGS sequence"/>
</dbReference>
<gene>
    <name evidence="2" type="ORF">ATK78_2182</name>
</gene>
<keyword evidence="3" id="KW-1185">Reference proteome</keyword>
<proteinExistence type="predicted"/>
<reference evidence="2 3" key="1">
    <citation type="submission" date="2019-03" db="EMBL/GenBank/DDBJ databases">
        <title>Genomic Encyclopedia of Archaeal and Bacterial Type Strains, Phase II (KMG-II): from individual species to whole genera.</title>
        <authorList>
            <person name="Goeker M."/>
        </authorList>
    </citation>
    <scope>NUCLEOTIDE SEQUENCE [LARGE SCALE GENOMIC DNA]</scope>
    <source>
        <strain evidence="2 3">DSM 19035</strain>
    </source>
</reference>
<evidence type="ECO:0000313" key="3">
    <source>
        <dbReference type="Proteomes" id="UP000295620"/>
    </source>
</evidence>
<sequence>MITIEKNIEKVNGPMDPKTENAENSNRRSGAHTQKRKSDPKEKVQRPNYLLRLL</sequence>
<name>A0A4R6SXT0_9SPHI</name>
<dbReference type="EMBL" id="SNYC01000004">
    <property type="protein sequence ID" value="TDQ10023.1"/>
    <property type="molecule type" value="Genomic_DNA"/>
</dbReference>
<evidence type="ECO:0000313" key="2">
    <source>
        <dbReference type="EMBL" id="TDQ10023.1"/>
    </source>
</evidence>